<evidence type="ECO:0000313" key="2">
    <source>
        <dbReference type="EMBL" id="PTQ88893.1"/>
    </source>
</evidence>
<dbReference type="OrthoDB" id="8594334at2"/>
<proteinExistence type="predicted"/>
<sequence>MNRTLVLGILLWMTLSPAFAATPPKYVAIKDFNLCLQEKNIDIYSVWCMPSKRAAACPRASWKALKRLKKRDKVQACESF</sequence>
<feature type="signal peptide" evidence="1">
    <location>
        <begin position="1"/>
        <end position="20"/>
    </location>
</feature>
<feature type="chain" id="PRO_5015649178" evidence="1">
    <location>
        <begin position="21"/>
        <end position="80"/>
    </location>
</feature>
<keyword evidence="1" id="KW-0732">Signal</keyword>
<dbReference type="RefSeq" id="WP_107866053.1">
    <property type="nucleotide sequence ID" value="NZ_QAON01000010.1"/>
</dbReference>
<dbReference type="AlphaFoldDB" id="A0A2T5IY41"/>
<keyword evidence="3" id="KW-1185">Reference proteome</keyword>
<dbReference type="Proteomes" id="UP000244223">
    <property type="component" value="Unassembled WGS sequence"/>
</dbReference>
<evidence type="ECO:0000256" key="1">
    <source>
        <dbReference type="SAM" id="SignalP"/>
    </source>
</evidence>
<evidence type="ECO:0000313" key="3">
    <source>
        <dbReference type="Proteomes" id="UP000244223"/>
    </source>
</evidence>
<accession>A0A2T5IY41</accession>
<protein>
    <submittedName>
        <fullName evidence="2">Uncharacterized protein</fullName>
    </submittedName>
</protein>
<comment type="caution">
    <text evidence="2">The sequence shown here is derived from an EMBL/GenBank/DDBJ whole genome shotgun (WGS) entry which is preliminary data.</text>
</comment>
<gene>
    <name evidence="2" type="ORF">C8N29_11042</name>
</gene>
<name>A0A2T5IY41_9GAMM</name>
<organism evidence="2 3">
    <name type="scientific">Agitococcus lubricus</name>
    <dbReference type="NCBI Taxonomy" id="1077255"/>
    <lineage>
        <taxon>Bacteria</taxon>
        <taxon>Pseudomonadati</taxon>
        <taxon>Pseudomonadota</taxon>
        <taxon>Gammaproteobacteria</taxon>
        <taxon>Moraxellales</taxon>
        <taxon>Moraxellaceae</taxon>
        <taxon>Agitococcus</taxon>
    </lineage>
</organism>
<reference evidence="2 3" key="1">
    <citation type="submission" date="2018-04" db="EMBL/GenBank/DDBJ databases">
        <title>Genomic Encyclopedia of Archaeal and Bacterial Type Strains, Phase II (KMG-II): from individual species to whole genera.</title>
        <authorList>
            <person name="Goeker M."/>
        </authorList>
    </citation>
    <scope>NUCLEOTIDE SEQUENCE [LARGE SCALE GENOMIC DNA]</scope>
    <source>
        <strain evidence="2 3">DSM 5822</strain>
    </source>
</reference>
<dbReference type="EMBL" id="QAON01000010">
    <property type="protein sequence ID" value="PTQ88893.1"/>
    <property type="molecule type" value="Genomic_DNA"/>
</dbReference>